<dbReference type="PATRIC" id="fig|1395513.3.peg.2414"/>
<dbReference type="InterPro" id="IPR000868">
    <property type="entry name" value="Isochorismatase-like_dom"/>
</dbReference>
<name>V6IW55_9BACL</name>
<dbReference type="InterPro" id="IPR036380">
    <property type="entry name" value="Isochorismatase-like_sf"/>
</dbReference>
<dbReference type="Proteomes" id="UP000018296">
    <property type="component" value="Unassembled WGS sequence"/>
</dbReference>
<gene>
    <name evidence="4" type="ORF">P343_11925</name>
</gene>
<dbReference type="EMBL" id="AWTC01000011">
    <property type="protein sequence ID" value="EST11462.1"/>
    <property type="molecule type" value="Genomic_DNA"/>
</dbReference>
<evidence type="ECO:0000256" key="2">
    <source>
        <dbReference type="ARBA" id="ARBA00022801"/>
    </source>
</evidence>
<reference evidence="4 5" key="1">
    <citation type="journal article" date="2013" name="Genome Announc.">
        <title>Genome Sequence of Sporolactobacillus laevolacticus DSM442, an Efficient Polymer-Grade D-Lactate Producer from Agricultural Waste Cottonseed as a Nitrogen Source.</title>
        <authorList>
            <person name="Wang H."/>
            <person name="Wang L."/>
            <person name="Ju J."/>
            <person name="Yu B."/>
            <person name="Ma Y."/>
        </authorList>
    </citation>
    <scope>NUCLEOTIDE SEQUENCE [LARGE SCALE GENOMIC DNA]</scope>
    <source>
        <strain evidence="4 5">DSM 442</strain>
    </source>
</reference>
<dbReference type="GO" id="GO:0016787">
    <property type="term" value="F:hydrolase activity"/>
    <property type="evidence" value="ECO:0007669"/>
    <property type="project" value="UniProtKB-KW"/>
</dbReference>
<keyword evidence="5" id="KW-1185">Reference proteome</keyword>
<comment type="caution">
    <text evidence="4">The sequence shown here is derived from an EMBL/GenBank/DDBJ whole genome shotgun (WGS) entry which is preliminary data.</text>
</comment>
<dbReference type="OrthoDB" id="9785724at2"/>
<sequence>MYDRKKAGGNDQMRALLVIDVQQGFIDSRNFEKMIQNIHRLIINSQKNKEPIFFIRHLDKGKESMIQDGTPAGEICHQLAPYVSECIEKRLPSAFFRTSLDSKLRNAGVDEVILCGFNAEYCIFFNSVAAFEHGYGVHVIEDACASVNTGETYEMNDLDIPKFIFSVLDNSGEMTVSELDSFLEEYRSSSEQHS</sequence>
<dbReference type="eggNOG" id="COG1335">
    <property type="taxonomic scope" value="Bacteria"/>
</dbReference>
<dbReference type="PANTHER" id="PTHR43540">
    <property type="entry name" value="PEROXYUREIDOACRYLATE/UREIDOACRYLATE AMIDOHYDROLASE-RELATED"/>
    <property type="match status" value="1"/>
</dbReference>
<dbReference type="CDD" id="cd00431">
    <property type="entry name" value="cysteine_hydrolases"/>
    <property type="match status" value="1"/>
</dbReference>
<dbReference type="RefSeq" id="WP_023510628.1">
    <property type="nucleotide sequence ID" value="NZ_AWTC01000011.1"/>
</dbReference>
<dbReference type="Gene3D" id="3.40.50.850">
    <property type="entry name" value="Isochorismatase-like"/>
    <property type="match status" value="1"/>
</dbReference>
<evidence type="ECO:0000313" key="4">
    <source>
        <dbReference type="EMBL" id="EST11462.1"/>
    </source>
</evidence>
<feature type="domain" description="Isochorismatase-like" evidence="3">
    <location>
        <begin position="15"/>
        <end position="151"/>
    </location>
</feature>
<evidence type="ECO:0000313" key="5">
    <source>
        <dbReference type="Proteomes" id="UP000018296"/>
    </source>
</evidence>
<organism evidence="4 5">
    <name type="scientific">Sporolactobacillus laevolacticus DSM 442</name>
    <dbReference type="NCBI Taxonomy" id="1395513"/>
    <lineage>
        <taxon>Bacteria</taxon>
        <taxon>Bacillati</taxon>
        <taxon>Bacillota</taxon>
        <taxon>Bacilli</taxon>
        <taxon>Bacillales</taxon>
        <taxon>Sporolactobacillaceae</taxon>
        <taxon>Sporolactobacillus</taxon>
    </lineage>
</organism>
<dbReference type="InterPro" id="IPR050272">
    <property type="entry name" value="Isochorismatase-like_hydrls"/>
</dbReference>
<protein>
    <submittedName>
        <fullName evidence="4">Isochorismatase</fullName>
    </submittedName>
</protein>
<dbReference type="STRING" id="1395513.P343_11925"/>
<comment type="similarity">
    <text evidence="1">Belongs to the isochorismatase family.</text>
</comment>
<evidence type="ECO:0000256" key="1">
    <source>
        <dbReference type="ARBA" id="ARBA00006336"/>
    </source>
</evidence>
<keyword evidence="2" id="KW-0378">Hydrolase</keyword>
<dbReference type="AlphaFoldDB" id="V6IW55"/>
<dbReference type="PANTHER" id="PTHR43540:SF6">
    <property type="entry name" value="ISOCHORISMATASE-LIKE DOMAIN-CONTAINING PROTEIN"/>
    <property type="match status" value="1"/>
</dbReference>
<dbReference type="Pfam" id="PF00857">
    <property type="entry name" value="Isochorismatase"/>
    <property type="match status" value="1"/>
</dbReference>
<evidence type="ECO:0000259" key="3">
    <source>
        <dbReference type="Pfam" id="PF00857"/>
    </source>
</evidence>
<accession>V6IW55</accession>
<proteinExistence type="inferred from homology"/>
<dbReference type="SUPFAM" id="SSF52499">
    <property type="entry name" value="Isochorismatase-like hydrolases"/>
    <property type="match status" value="1"/>
</dbReference>